<name>A0ABV0ETL0_9ENTE</name>
<accession>A0ABV0ETL0</accession>
<comment type="caution">
    <text evidence="1">The sequence shown here is derived from an EMBL/GenBank/DDBJ whole genome shotgun (WGS) entry which is preliminary data.</text>
</comment>
<dbReference type="Proteomes" id="UP000664357">
    <property type="component" value="Unassembled WGS sequence"/>
</dbReference>
<keyword evidence="2" id="KW-1185">Reference proteome</keyword>
<sequence length="32" mass="3509">MDFQKILVAVSDSPSSVTTFNYAGEFAQLIDN</sequence>
<organism evidence="1 2">
    <name type="scientific">Candidatus Enterococcus ferrettii</name>
    <dbReference type="NCBI Taxonomy" id="2815324"/>
    <lineage>
        <taxon>Bacteria</taxon>
        <taxon>Bacillati</taxon>
        <taxon>Bacillota</taxon>
        <taxon>Bacilli</taxon>
        <taxon>Lactobacillales</taxon>
        <taxon>Enterococcaceae</taxon>
        <taxon>Enterococcus</taxon>
    </lineage>
</organism>
<proteinExistence type="predicted"/>
<protein>
    <recommendedName>
        <fullName evidence="3">Universal stress protein</fullName>
    </recommendedName>
</protein>
<reference evidence="1 2" key="1">
    <citation type="submission" date="2024-02" db="EMBL/GenBank/DDBJ databases">
        <title>The Genome Sequence of Enterococcus sp. DIV0159.</title>
        <authorList>
            <person name="Earl A."/>
            <person name="Manson A."/>
            <person name="Gilmore M."/>
            <person name="Sanders J."/>
            <person name="Shea T."/>
            <person name="Howe W."/>
            <person name="Livny J."/>
            <person name="Cuomo C."/>
            <person name="Neafsey D."/>
            <person name="Birren B."/>
        </authorList>
    </citation>
    <scope>NUCLEOTIDE SEQUENCE [LARGE SCALE GENOMIC DNA]</scope>
    <source>
        <strain evidence="1 2">665A</strain>
    </source>
</reference>
<evidence type="ECO:0000313" key="1">
    <source>
        <dbReference type="EMBL" id="MEO1770928.1"/>
    </source>
</evidence>
<gene>
    <name evidence="1" type="ORF">JZO67_002901</name>
</gene>
<evidence type="ECO:0000313" key="2">
    <source>
        <dbReference type="Proteomes" id="UP000664357"/>
    </source>
</evidence>
<dbReference type="EMBL" id="JAFREL020000002">
    <property type="protein sequence ID" value="MEO1770928.1"/>
    <property type="molecule type" value="Genomic_DNA"/>
</dbReference>
<evidence type="ECO:0008006" key="3">
    <source>
        <dbReference type="Google" id="ProtNLM"/>
    </source>
</evidence>